<evidence type="ECO:0000313" key="2">
    <source>
        <dbReference type="EMBL" id="KAL1413553.1"/>
    </source>
</evidence>
<gene>
    <name evidence="2" type="ORF">Q8F55_001327</name>
</gene>
<proteinExistence type="predicted"/>
<feature type="compositionally biased region" description="Low complexity" evidence="1">
    <location>
        <begin position="67"/>
        <end position="79"/>
    </location>
</feature>
<sequence length="126" mass="12518">MGNCFSDPSKPKAGQGQRLGSGPSSPAQGGSGHQAAANKKRPATSNVPPQALGGEGSGSSSDDPRSAALAAAEARAQAAGNKGVSTANPKAGQLSAKLAAERRPLSPTSPTAQKPNERMMDAGQWN</sequence>
<evidence type="ECO:0000313" key="3">
    <source>
        <dbReference type="Proteomes" id="UP001565368"/>
    </source>
</evidence>
<keyword evidence="3" id="KW-1185">Reference proteome</keyword>
<feature type="compositionally biased region" description="Low complexity" evidence="1">
    <location>
        <begin position="20"/>
        <end position="37"/>
    </location>
</feature>
<protein>
    <recommendedName>
        <fullName evidence="4">SMP domain-containing protein</fullName>
    </recommendedName>
</protein>
<evidence type="ECO:0000256" key="1">
    <source>
        <dbReference type="SAM" id="MobiDB-lite"/>
    </source>
</evidence>
<organism evidence="2 3">
    <name type="scientific">Vanrija albida</name>
    <dbReference type="NCBI Taxonomy" id="181172"/>
    <lineage>
        <taxon>Eukaryota</taxon>
        <taxon>Fungi</taxon>
        <taxon>Dikarya</taxon>
        <taxon>Basidiomycota</taxon>
        <taxon>Agaricomycotina</taxon>
        <taxon>Tremellomycetes</taxon>
        <taxon>Trichosporonales</taxon>
        <taxon>Trichosporonaceae</taxon>
        <taxon>Vanrija</taxon>
    </lineage>
</organism>
<dbReference type="Proteomes" id="UP001565368">
    <property type="component" value="Unassembled WGS sequence"/>
</dbReference>
<reference evidence="2 3" key="1">
    <citation type="submission" date="2023-08" db="EMBL/GenBank/DDBJ databases">
        <title>Annotated Genome Sequence of Vanrija albida AlHP1.</title>
        <authorList>
            <person name="Herzog R."/>
        </authorList>
    </citation>
    <scope>NUCLEOTIDE SEQUENCE [LARGE SCALE GENOMIC DNA]</scope>
    <source>
        <strain evidence="2 3">AlHP1</strain>
    </source>
</reference>
<feature type="region of interest" description="Disordered" evidence="1">
    <location>
        <begin position="1"/>
        <end position="126"/>
    </location>
</feature>
<dbReference type="RefSeq" id="XP_069213497.1">
    <property type="nucleotide sequence ID" value="XM_069349953.1"/>
</dbReference>
<dbReference type="EMBL" id="JBBXJM010000001">
    <property type="protein sequence ID" value="KAL1413553.1"/>
    <property type="molecule type" value="Genomic_DNA"/>
</dbReference>
<dbReference type="GeneID" id="95982370"/>
<accession>A0ABR3QGM0</accession>
<name>A0ABR3QGM0_9TREE</name>
<comment type="caution">
    <text evidence="2">The sequence shown here is derived from an EMBL/GenBank/DDBJ whole genome shotgun (WGS) entry which is preliminary data.</text>
</comment>
<evidence type="ECO:0008006" key="4">
    <source>
        <dbReference type="Google" id="ProtNLM"/>
    </source>
</evidence>